<dbReference type="InterPro" id="IPR015797">
    <property type="entry name" value="NUDIX_hydrolase-like_dom_sf"/>
</dbReference>
<dbReference type="PROSITE" id="PS51462">
    <property type="entry name" value="NUDIX"/>
    <property type="match status" value="1"/>
</dbReference>
<dbReference type="InterPro" id="IPR020084">
    <property type="entry name" value="NUDIX_hydrolase_CS"/>
</dbReference>
<evidence type="ECO:0000313" key="3">
    <source>
        <dbReference type="EMBL" id="QVI62363.1"/>
    </source>
</evidence>
<sequence>MIRRPETGQLFIDEVVEPGTGRMFHRPAGGGIEFGEKASRTLEREFLEEYGLAITVGRQLGALENHFTYAGQAGHEIVLVFDAQLAHPADYEPDRRTCLDQPNVTGVWRSPSEDAIPLYPDDLAGLLEADITTHVPADVP</sequence>
<dbReference type="Proteomes" id="UP000677804">
    <property type="component" value="Chromosome"/>
</dbReference>
<evidence type="ECO:0000256" key="1">
    <source>
        <dbReference type="ARBA" id="ARBA00022801"/>
    </source>
</evidence>
<dbReference type="EMBL" id="CP074405">
    <property type="protein sequence ID" value="QVI62363.1"/>
    <property type="molecule type" value="Genomic_DNA"/>
</dbReference>
<dbReference type="Gene3D" id="3.90.79.10">
    <property type="entry name" value="Nucleoside Triphosphate Pyrophosphohydrolase"/>
    <property type="match status" value="1"/>
</dbReference>
<reference evidence="3 4" key="1">
    <citation type="submission" date="2021-05" db="EMBL/GenBank/DDBJ databases">
        <title>Novel species in genus Cellulomonas.</title>
        <authorList>
            <person name="Zhang G."/>
        </authorList>
    </citation>
    <scope>NUCLEOTIDE SEQUENCE [LARGE SCALE GENOMIC DNA]</scope>
    <source>
        <strain evidence="4">zg-ZUI222</strain>
    </source>
</reference>
<evidence type="ECO:0000313" key="4">
    <source>
        <dbReference type="Proteomes" id="UP000677804"/>
    </source>
</evidence>
<keyword evidence="1" id="KW-0378">Hydrolase</keyword>
<keyword evidence="4" id="KW-1185">Reference proteome</keyword>
<dbReference type="RefSeq" id="WP_207340030.1">
    <property type="nucleotide sequence ID" value="NZ_CP074405.1"/>
</dbReference>
<name>A0ABX8D4H1_9CELL</name>
<proteinExistence type="predicted"/>
<dbReference type="PROSITE" id="PS00893">
    <property type="entry name" value="NUDIX_BOX"/>
    <property type="match status" value="1"/>
</dbReference>
<dbReference type="SUPFAM" id="SSF55811">
    <property type="entry name" value="Nudix"/>
    <property type="match status" value="1"/>
</dbReference>
<gene>
    <name evidence="3" type="ORF">KG103_18510</name>
</gene>
<dbReference type="Pfam" id="PF00293">
    <property type="entry name" value="NUDIX"/>
    <property type="match status" value="1"/>
</dbReference>
<dbReference type="InterPro" id="IPR000086">
    <property type="entry name" value="NUDIX_hydrolase_dom"/>
</dbReference>
<evidence type="ECO:0000259" key="2">
    <source>
        <dbReference type="PROSITE" id="PS51462"/>
    </source>
</evidence>
<accession>A0ABX8D4H1</accession>
<protein>
    <submittedName>
        <fullName evidence="3">NUDIX domain-containing protein</fullName>
    </submittedName>
</protein>
<organism evidence="3 4">
    <name type="scientific">Cellulomonas wangleii</name>
    <dbReference type="NCBI Taxonomy" id="2816956"/>
    <lineage>
        <taxon>Bacteria</taxon>
        <taxon>Bacillati</taxon>
        <taxon>Actinomycetota</taxon>
        <taxon>Actinomycetes</taxon>
        <taxon>Micrococcales</taxon>
        <taxon>Cellulomonadaceae</taxon>
        <taxon>Cellulomonas</taxon>
    </lineage>
</organism>
<feature type="domain" description="Nudix hydrolase" evidence="2">
    <location>
        <begin position="1"/>
        <end position="132"/>
    </location>
</feature>